<proteinExistence type="predicted"/>
<comment type="caution">
    <text evidence="2">The sequence shown here is derived from an EMBL/GenBank/DDBJ whole genome shotgun (WGS) entry which is preliminary data.</text>
</comment>
<dbReference type="AlphaFoldDB" id="A0A840SLX7"/>
<dbReference type="InterPro" id="IPR006448">
    <property type="entry name" value="Phage_term_ssu_P27"/>
</dbReference>
<feature type="region of interest" description="Disordered" evidence="1">
    <location>
        <begin position="1"/>
        <end position="42"/>
    </location>
</feature>
<dbReference type="RefSeq" id="WP_184146363.1">
    <property type="nucleotide sequence ID" value="NZ_JACHFM010000001.1"/>
</dbReference>
<keyword evidence="3" id="KW-1185">Reference proteome</keyword>
<sequence length="162" mass="17855">MRGRKPTPTSLKLLHGNPGHRPIRGDEPKPPASQPSCPAHLSPTAKAEWKRLAQSLNAIGLLTQADRAAFAAYCQAYGRWVEAERKLAETPVILKTPAGYVQASPWLAIANKQLELMAKFMAEIGLTPSARSRLSVQMPRGPKPWDYPHDPEGLIATPWEFD</sequence>
<reference evidence="2 3" key="1">
    <citation type="submission" date="2020-08" db="EMBL/GenBank/DDBJ databases">
        <title>Genomic Encyclopedia of Type Strains, Phase IV (KMG-IV): sequencing the most valuable type-strain genomes for metagenomic binning, comparative biology and taxonomic classification.</title>
        <authorList>
            <person name="Goeker M."/>
        </authorList>
    </citation>
    <scope>NUCLEOTIDE SEQUENCE [LARGE SCALE GENOMIC DNA]</scope>
    <source>
        <strain evidence="2 3">DSM 101730</strain>
    </source>
</reference>
<accession>A0A840SLX7</accession>
<organism evidence="2 3">
    <name type="scientific">Amaricoccus macauensis</name>
    <dbReference type="NCBI Taxonomy" id="57001"/>
    <lineage>
        <taxon>Bacteria</taxon>
        <taxon>Pseudomonadati</taxon>
        <taxon>Pseudomonadota</taxon>
        <taxon>Alphaproteobacteria</taxon>
        <taxon>Rhodobacterales</taxon>
        <taxon>Paracoccaceae</taxon>
        <taxon>Amaricoccus</taxon>
    </lineage>
</organism>
<evidence type="ECO:0000256" key="1">
    <source>
        <dbReference type="SAM" id="MobiDB-lite"/>
    </source>
</evidence>
<dbReference type="Pfam" id="PF05119">
    <property type="entry name" value="Terminase_4"/>
    <property type="match status" value="1"/>
</dbReference>
<dbReference type="Proteomes" id="UP000549457">
    <property type="component" value="Unassembled WGS sequence"/>
</dbReference>
<protein>
    <submittedName>
        <fullName evidence="2">P27 family predicted phage terminase small subunit</fullName>
    </submittedName>
</protein>
<name>A0A840SLX7_9RHOB</name>
<evidence type="ECO:0000313" key="2">
    <source>
        <dbReference type="EMBL" id="MBB5220352.1"/>
    </source>
</evidence>
<evidence type="ECO:0000313" key="3">
    <source>
        <dbReference type="Proteomes" id="UP000549457"/>
    </source>
</evidence>
<gene>
    <name evidence="2" type="ORF">HNP73_000273</name>
</gene>
<dbReference type="NCBIfam" id="TIGR01558">
    <property type="entry name" value="sm_term_P27"/>
    <property type="match status" value="1"/>
</dbReference>
<dbReference type="EMBL" id="JACHFM010000001">
    <property type="protein sequence ID" value="MBB5220352.1"/>
    <property type="molecule type" value="Genomic_DNA"/>
</dbReference>